<dbReference type="AlphaFoldDB" id="A0A4R1C2C6"/>
<feature type="compositionally biased region" description="Pro residues" evidence="6">
    <location>
        <begin position="276"/>
        <end position="285"/>
    </location>
</feature>
<dbReference type="OrthoDB" id="34166at2"/>
<dbReference type="GO" id="GO:0008902">
    <property type="term" value="F:hydroxymethylpyrimidine kinase activity"/>
    <property type="evidence" value="ECO:0007669"/>
    <property type="project" value="UniProtKB-EC"/>
</dbReference>
<evidence type="ECO:0000256" key="4">
    <source>
        <dbReference type="ARBA" id="ARBA00004769"/>
    </source>
</evidence>
<dbReference type="GO" id="GO:0009229">
    <property type="term" value="P:thiamine diphosphate biosynthetic process"/>
    <property type="evidence" value="ECO:0007669"/>
    <property type="project" value="UniProtKB-UniPathway"/>
</dbReference>
<dbReference type="InterPro" id="IPR029056">
    <property type="entry name" value="Ribokinase-like"/>
</dbReference>
<accession>A0A4R1C2C6</accession>
<proteinExistence type="predicted"/>
<evidence type="ECO:0000313" key="8">
    <source>
        <dbReference type="EMBL" id="TCJ24168.1"/>
    </source>
</evidence>
<dbReference type="CDD" id="cd01169">
    <property type="entry name" value="HMPP_kinase"/>
    <property type="match status" value="1"/>
</dbReference>
<feature type="domain" description="Pyridoxamine kinase/Phosphomethylpyrimidine kinase" evidence="7">
    <location>
        <begin position="13"/>
        <end position="268"/>
    </location>
</feature>
<dbReference type="UniPathway" id="UPA00060">
    <property type="reaction ID" value="UER00138"/>
</dbReference>
<dbReference type="GO" id="GO:0009228">
    <property type="term" value="P:thiamine biosynthetic process"/>
    <property type="evidence" value="ECO:0007669"/>
    <property type="project" value="UniProtKB-KW"/>
</dbReference>
<evidence type="ECO:0000259" key="7">
    <source>
        <dbReference type="Pfam" id="PF08543"/>
    </source>
</evidence>
<protein>
    <submittedName>
        <fullName evidence="8">Bifunctional hydroxymethylpyrimidine kinase/phosphomethylpyrimidine kinase</fullName>
        <ecNumber evidence="8">2.7.1.49</ecNumber>
        <ecNumber evidence="8">2.7.4.7</ecNumber>
    </submittedName>
</protein>
<dbReference type="EC" id="2.7.4.7" evidence="8"/>
<comment type="pathway">
    <text evidence="4">Cofactor biosynthesis; thiamine diphosphate biosynthesis; 4-amino-2-methyl-5-diphosphomethylpyrimidine from 5-amino-1-(5-phospho-D-ribosyl)imidazole: step 3/3.</text>
</comment>
<dbReference type="PANTHER" id="PTHR20858:SF17">
    <property type="entry name" value="HYDROXYMETHYLPYRIMIDINE_PHOSPHOMETHYLPYRIMIDINE KINASE THI20-RELATED"/>
    <property type="match status" value="1"/>
</dbReference>
<comment type="function">
    <text evidence="3">Catalyzes the phosphorylation of hydroxymethylpyrimidine phosphate (HMP-P) to HMP-PP, and of HMP to HMP-P.</text>
</comment>
<dbReference type="EMBL" id="SJZJ01000014">
    <property type="protein sequence ID" value="TCJ24168.1"/>
    <property type="molecule type" value="Genomic_DNA"/>
</dbReference>
<reference evidence="8 9" key="1">
    <citation type="submission" date="2019-03" db="EMBL/GenBank/DDBJ databases">
        <authorList>
            <person name="Kim M.K.M."/>
        </authorList>
    </citation>
    <scope>NUCLEOTIDE SEQUENCE [LARGE SCALE GENOMIC DNA]</scope>
    <source>
        <strain evidence="8 9">18JY15-6</strain>
    </source>
</reference>
<evidence type="ECO:0000256" key="2">
    <source>
        <dbReference type="ARBA" id="ARBA00000565"/>
    </source>
</evidence>
<dbReference type="GO" id="GO:0005829">
    <property type="term" value="C:cytosol"/>
    <property type="evidence" value="ECO:0007669"/>
    <property type="project" value="TreeGrafter"/>
</dbReference>
<dbReference type="EC" id="2.7.1.49" evidence="8"/>
<dbReference type="GO" id="GO:0008972">
    <property type="term" value="F:phosphomethylpyrimidine kinase activity"/>
    <property type="evidence" value="ECO:0007669"/>
    <property type="project" value="UniProtKB-EC"/>
</dbReference>
<comment type="caution">
    <text evidence="8">The sequence shown here is derived from an EMBL/GenBank/DDBJ whole genome shotgun (WGS) entry which is preliminary data.</text>
</comment>
<dbReference type="InterPro" id="IPR013749">
    <property type="entry name" value="PM/HMP-P_kinase-1"/>
</dbReference>
<keyword evidence="9" id="KW-1185">Reference proteome</keyword>
<dbReference type="NCBIfam" id="TIGR00097">
    <property type="entry name" value="HMP-P_kinase"/>
    <property type="match status" value="1"/>
</dbReference>
<evidence type="ECO:0000256" key="1">
    <source>
        <dbReference type="ARBA" id="ARBA00000151"/>
    </source>
</evidence>
<name>A0A4R1C2C6_9ACTN</name>
<dbReference type="Proteomes" id="UP000295453">
    <property type="component" value="Unassembled WGS sequence"/>
</dbReference>
<evidence type="ECO:0000313" key="9">
    <source>
        <dbReference type="Proteomes" id="UP000295453"/>
    </source>
</evidence>
<dbReference type="Gene3D" id="3.40.1190.20">
    <property type="match status" value="1"/>
</dbReference>
<keyword evidence="8" id="KW-0808">Transferase</keyword>
<evidence type="ECO:0000256" key="5">
    <source>
        <dbReference type="ARBA" id="ARBA00022977"/>
    </source>
</evidence>
<comment type="catalytic activity">
    <reaction evidence="1">
        <text>4-amino-5-hydroxymethyl-2-methylpyrimidine + ATP = 4-amino-2-methyl-5-(phosphooxymethyl)pyrimidine + ADP + H(+)</text>
        <dbReference type="Rhea" id="RHEA:23096"/>
        <dbReference type="ChEBI" id="CHEBI:15378"/>
        <dbReference type="ChEBI" id="CHEBI:16892"/>
        <dbReference type="ChEBI" id="CHEBI:30616"/>
        <dbReference type="ChEBI" id="CHEBI:58354"/>
        <dbReference type="ChEBI" id="CHEBI:456216"/>
        <dbReference type="EC" id="2.7.1.49"/>
    </reaction>
</comment>
<dbReference type="PANTHER" id="PTHR20858">
    <property type="entry name" value="PHOSPHOMETHYLPYRIMIDINE KINASE"/>
    <property type="match status" value="1"/>
</dbReference>
<feature type="region of interest" description="Disordered" evidence="6">
    <location>
        <begin position="266"/>
        <end position="285"/>
    </location>
</feature>
<gene>
    <name evidence="8" type="primary">thiD</name>
    <name evidence="8" type="ORF">EPD65_09520</name>
</gene>
<sequence length="285" mass="27996">MTPRVALTIAGTDSGGGAGIAADLATFADLGLHGASVVTAVTAQDTVAVHAIHPVPFDVVAAQLLAVLDDLAPAVVKTGMLGTAEVARLVAGWCAADASRALVVDPVLRATTGAALAGDGLVAAYVDDLLPVATVVTPNAAEARMLLGLAADDPTPVRALAASLADKLDGPVVLLTGGPEVAPGVVAGSPASCVDWLAAPGSEPVPIEHAAVATTNDHGTGCTYASAVAALLARGADLPTAARDAAAYVTDRLTLSSTWTLGRGRGPVAHTIPTGNPAPSPEETA</sequence>
<keyword evidence="5" id="KW-0784">Thiamine biosynthesis</keyword>
<keyword evidence="8" id="KW-0418">Kinase</keyword>
<comment type="catalytic activity">
    <reaction evidence="2">
        <text>4-amino-2-methyl-5-(phosphooxymethyl)pyrimidine + ATP = 4-amino-2-methyl-5-(diphosphooxymethyl)pyrimidine + ADP</text>
        <dbReference type="Rhea" id="RHEA:19893"/>
        <dbReference type="ChEBI" id="CHEBI:30616"/>
        <dbReference type="ChEBI" id="CHEBI:57841"/>
        <dbReference type="ChEBI" id="CHEBI:58354"/>
        <dbReference type="ChEBI" id="CHEBI:456216"/>
        <dbReference type="EC" id="2.7.4.7"/>
    </reaction>
</comment>
<evidence type="ECO:0000256" key="6">
    <source>
        <dbReference type="SAM" id="MobiDB-lite"/>
    </source>
</evidence>
<evidence type="ECO:0000256" key="3">
    <source>
        <dbReference type="ARBA" id="ARBA00003848"/>
    </source>
</evidence>
<dbReference type="Pfam" id="PF08543">
    <property type="entry name" value="Phos_pyr_kin"/>
    <property type="match status" value="1"/>
</dbReference>
<organism evidence="8 9">
    <name type="scientific">Nocardioides jejuensis</name>
    <dbReference type="NCBI Taxonomy" id="2502782"/>
    <lineage>
        <taxon>Bacteria</taxon>
        <taxon>Bacillati</taxon>
        <taxon>Actinomycetota</taxon>
        <taxon>Actinomycetes</taxon>
        <taxon>Propionibacteriales</taxon>
        <taxon>Nocardioidaceae</taxon>
        <taxon>Nocardioides</taxon>
    </lineage>
</organism>
<dbReference type="SUPFAM" id="SSF53613">
    <property type="entry name" value="Ribokinase-like"/>
    <property type="match status" value="1"/>
</dbReference>
<dbReference type="InterPro" id="IPR004399">
    <property type="entry name" value="HMP/HMP-P_kinase_dom"/>
</dbReference>